<dbReference type="PRINTS" id="PR00632">
    <property type="entry name" value="SONICHHOG"/>
</dbReference>
<keyword evidence="2" id="KW-0732">Signal</keyword>
<dbReference type="GO" id="GO:0016540">
    <property type="term" value="P:protein autoprocessing"/>
    <property type="evidence" value="ECO:0007669"/>
    <property type="project" value="InterPro"/>
</dbReference>
<dbReference type="EMBL" id="KV919020">
    <property type="protein sequence ID" value="OSX73082.1"/>
    <property type="molecule type" value="Genomic_DNA"/>
</dbReference>
<evidence type="ECO:0000259" key="4">
    <source>
        <dbReference type="PROSITE" id="PS50836"/>
    </source>
</evidence>
<dbReference type="PANTHER" id="PTHR11889">
    <property type="entry name" value="HEDGEHOG"/>
    <property type="match status" value="1"/>
</dbReference>
<dbReference type="SMART" id="SM00306">
    <property type="entry name" value="HintN"/>
    <property type="match status" value="1"/>
</dbReference>
<dbReference type="SUPFAM" id="SSF51294">
    <property type="entry name" value="Hedgehog/intein (Hint) domain"/>
    <property type="match status" value="1"/>
</dbReference>
<feature type="region of interest" description="Disordered" evidence="3">
    <location>
        <begin position="29"/>
        <end position="48"/>
    </location>
</feature>
<evidence type="ECO:0000313" key="5">
    <source>
        <dbReference type="EMBL" id="OSX73082.1"/>
    </source>
</evidence>
<gene>
    <name evidence="5" type="ORF">BU14_0380s0002</name>
</gene>
<dbReference type="PANTHER" id="PTHR11889:SF31">
    <property type="entry name" value="PROTEIN HEDGEHOG"/>
    <property type="match status" value="1"/>
</dbReference>
<dbReference type="Pfam" id="PF01079">
    <property type="entry name" value="Hint"/>
    <property type="match status" value="1"/>
</dbReference>
<accession>A0A1X6NWZ1</accession>
<dbReference type="InterPro" id="IPR001767">
    <property type="entry name" value="Hedgehog_Hint"/>
</dbReference>
<evidence type="ECO:0000256" key="2">
    <source>
        <dbReference type="ARBA" id="ARBA00022729"/>
    </source>
</evidence>
<evidence type="ECO:0000256" key="3">
    <source>
        <dbReference type="SAM" id="MobiDB-lite"/>
    </source>
</evidence>
<dbReference type="GO" id="GO:0007267">
    <property type="term" value="P:cell-cell signaling"/>
    <property type="evidence" value="ECO:0007669"/>
    <property type="project" value="InterPro"/>
</dbReference>
<protein>
    <recommendedName>
        <fullName evidence="4">DOMON domain-containing protein</fullName>
    </recommendedName>
</protein>
<organism evidence="5 6">
    <name type="scientific">Porphyra umbilicalis</name>
    <name type="common">Purple laver</name>
    <name type="synonym">Red alga</name>
    <dbReference type="NCBI Taxonomy" id="2786"/>
    <lineage>
        <taxon>Eukaryota</taxon>
        <taxon>Rhodophyta</taxon>
        <taxon>Bangiophyceae</taxon>
        <taxon>Bangiales</taxon>
        <taxon>Bangiaceae</taxon>
        <taxon>Porphyra</taxon>
    </lineage>
</organism>
<proteinExistence type="predicted"/>
<dbReference type="CDD" id="cd00081">
    <property type="entry name" value="Hint"/>
    <property type="match status" value="1"/>
</dbReference>
<dbReference type="InterPro" id="IPR003587">
    <property type="entry name" value="Hint_dom_N"/>
</dbReference>
<evidence type="ECO:0000256" key="1">
    <source>
        <dbReference type="ARBA" id="ARBA00022473"/>
    </source>
</evidence>
<evidence type="ECO:0000313" key="6">
    <source>
        <dbReference type="Proteomes" id="UP000218209"/>
    </source>
</evidence>
<dbReference type="PROSITE" id="PS50836">
    <property type="entry name" value="DOMON"/>
    <property type="match status" value="2"/>
</dbReference>
<feature type="domain" description="DOMON" evidence="4">
    <location>
        <begin position="75"/>
        <end position="197"/>
    </location>
</feature>
<reference evidence="5 6" key="1">
    <citation type="submission" date="2017-03" db="EMBL/GenBank/DDBJ databases">
        <title>WGS assembly of Porphyra umbilicalis.</title>
        <authorList>
            <person name="Brawley S.H."/>
            <person name="Blouin N.A."/>
            <person name="Ficko-Blean E."/>
            <person name="Wheeler G.L."/>
            <person name="Lohr M."/>
            <person name="Goodson H.V."/>
            <person name="Jenkins J.W."/>
            <person name="Blaby-Haas C.E."/>
            <person name="Helliwell K.E."/>
            <person name="Chan C."/>
            <person name="Marriage T."/>
            <person name="Bhattacharya D."/>
            <person name="Klein A.S."/>
            <person name="Badis Y."/>
            <person name="Brodie J."/>
            <person name="Cao Y."/>
            <person name="Collen J."/>
            <person name="Dittami S.M."/>
            <person name="Gachon C.M."/>
            <person name="Green B.R."/>
            <person name="Karpowicz S."/>
            <person name="Kim J.W."/>
            <person name="Kudahl U."/>
            <person name="Lin S."/>
            <person name="Michel G."/>
            <person name="Mittag M."/>
            <person name="Olson B.J."/>
            <person name="Pangilinan J."/>
            <person name="Peng Y."/>
            <person name="Qiu H."/>
            <person name="Shu S."/>
            <person name="Singer J.T."/>
            <person name="Smith A.G."/>
            <person name="Sprecher B.N."/>
            <person name="Wagner V."/>
            <person name="Wang W."/>
            <person name="Wang Z.-Y."/>
            <person name="Yan J."/>
            <person name="Yarish C."/>
            <person name="Zoeuner-Riek S."/>
            <person name="Zhuang Y."/>
            <person name="Zou Y."/>
            <person name="Lindquist E.A."/>
            <person name="Grimwood J."/>
            <person name="Barry K."/>
            <person name="Rokhsar D.S."/>
            <person name="Schmutz J."/>
            <person name="Stiller J.W."/>
            <person name="Grossman A.R."/>
            <person name="Prochnik S.E."/>
        </authorList>
    </citation>
    <scope>NUCLEOTIDE SEQUENCE [LARGE SCALE GENOMIC DNA]</scope>
    <source>
        <strain evidence="5">4086291</strain>
    </source>
</reference>
<keyword evidence="6" id="KW-1185">Reference proteome</keyword>
<dbReference type="Proteomes" id="UP000218209">
    <property type="component" value="Unassembled WGS sequence"/>
</dbReference>
<keyword evidence="1" id="KW-0217">Developmental protein</keyword>
<dbReference type="Gene3D" id="2.170.16.10">
    <property type="entry name" value="Hedgehog/Intein (Hint) domain"/>
    <property type="match status" value="1"/>
</dbReference>
<dbReference type="InterPro" id="IPR005018">
    <property type="entry name" value="DOMON_domain"/>
</dbReference>
<dbReference type="AlphaFoldDB" id="A0A1X6NWZ1"/>
<dbReference type="OrthoDB" id="5539at2759"/>
<feature type="compositionally biased region" description="Low complexity" evidence="3">
    <location>
        <begin position="29"/>
        <end position="46"/>
    </location>
</feature>
<name>A0A1X6NWZ1_PORUM</name>
<feature type="domain" description="DOMON" evidence="4">
    <location>
        <begin position="279"/>
        <end position="401"/>
    </location>
</feature>
<sequence>MGQAADYTPSSSPADTPAALAELPLATADPPALGSAETPAPAFAAPTPTPNPDCLIDYGGRPMQFRSCRTLAGDIGMRLLWQTNEANDTLIMLFTAVTPGWEAFSFSGADQLMLGNPNKLAVIGVTTDDGATTAAVYSIAARTPAGVQPATDEQIDGAYINVSAERDGELIKTYFERPLSAVPGIGGPMTNAIWSIGEVAPSLTELPGHTLAESGIVNLFGVRVTPTPVPDVIGGAPVLAPAAPVVPAVPTPTPNPDCLIDYGGRPMQFRSCRTLAGDIGMRLLWQTNEANDTLIMLFTAVTPGWEAFSFSGADQLMLGNPNKLAVIGVTTDDGATTAAVYSIAARTPAGVQPATDEQIDGAYINVSAERDGELIKTYFERPLSAVPGIGGPMTNAIWSIGEVAPSLTELPGHTLAESGIVNLFGVRATPTPTPVTGAAEAPVGTSPLGNDTVTDIADAATQVAEILSNATAACFPADATVTLASGAAVRMDALAVGDAVAVGGGRFSEVFAFTHADAAAVSAFVELTVASPADACAAHPTSLRLTPGHYLSVNGGLAAASTVVVGDRLVRADGSAAVVTQVSAARRAGLYNPQTVDGAILVDGIVTSTYTTAVEPRLAHAALAPLRALYAVGGGWVGGLLTESSRLAGLLPRGPLVL</sequence>
<dbReference type="InterPro" id="IPR050387">
    <property type="entry name" value="Hedgehog_Signaling"/>
</dbReference>
<dbReference type="InterPro" id="IPR001657">
    <property type="entry name" value="Hedgehog"/>
</dbReference>
<dbReference type="InterPro" id="IPR036844">
    <property type="entry name" value="Hint_dom_sf"/>
</dbReference>